<comment type="catalytic activity">
    <reaction evidence="1">
        <text>ATP + protein L-histidine = ADP + protein N-phospho-L-histidine.</text>
        <dbReference type="EC" id="2.7.13.3"/>
    </reaction>
</comment>
<evidence type="ECO:0000256" key="1">
    <source>
        <dbReference type="ARBA" id="ARBA00000085"/>
    </source>
</evidence>
<keyword evidence="3" id="KW-1133">Transmembrane helix</keyword>
<accession>A0A1D7TLE6</accession>
<evidence type="ECO:0000259" key="5">
    <source>
        <dbReference type="PROSITE" id="PS50109"/>
    </source>
</evidence>
<dbReference type="InterPro" id="IPR036097">
    <property type="entry name" value="HisK_dim/P_sf"/>
</dbReference>
<keyword evidence="4" id="KW-0732">Signal</keyword>
<name>A0A1D7TLE6_9BACT</name>
<dbReference type="Pfam" id="PF02518">
    <property type="entry name" value="HATPase_c"/>
    <property type="match status" value="1"/>
</dbReference>
<dbReference type="GO" id="GO:0000155">
    <property type="term" value="F:phosphorelay sensor kinase activity"/>
    <property type="evidence" value="ECO:0007669"/>
    <property type="project" value="InterPro"/>
</dbReference>
<organism evidence="7 8">
    <name type="scientific">Sulfurospirillum halorespirans DSM 13726</name>
    <dbReference type="NCBI Taxonomy" id="1193502"/>
    <lineage>
        <taxon>Bacteria</taxon>
        <taxon>Pseudomonadati</taxon>
        <taxon>Campylobacterota</taxon>
        <taxon>Epsilonproteobacteria</taxon>
        <taxon>Campylobacterales</taxon>
        <taxon>Sulfurospirillaceae</taxon>
        <taxon>Sulfurospirillum</taxon>
    </lineage>
</organism>
<dbReference type="Gene3D" id="3.30.565.10">
    <property type="entry name" value="Histidine kinase-like ATPase, C-terminal domain"/>
    <property type="match status" value="1"/>
</dbReference>
<feature type="signal peptide" evidence="4">
    <location>
        <begin position="1"/>
        <end position="19"/>
    </location>
</feature>
<dbReference type="Pfam" id="PF13426">
    <property type="entry name" value="PAS_9"/>
    <property type="match status" value="1"/>
</dbReference>
<gene>
    <name evidence="7" type="ORF">SHALO_2054</name>
</gene>
<dbReference type="CDD" id="cd00130">
    <property type="entry name" value="PAS"/>
    <property type="match status" value="1"/>
</dbReference>
<feature type="transmembrane region" description="Helical" evidence="3">
    <location>
        <begin position="340"/>
        <end position="360"/>
    </location>
</feature>
<dbReference type="SUPFAM" id="SSF55874">
    <property type="entry name" value="ATPase domain of HSP90 chaperone/DNA topoisomerase II/histidine kinase"/>
    <property type="match status" value="1"/>
</dbReference>
<proteinExistence type="predicted"/>
<keyword evidence="3" id="KW-0472">Membrane</keyword>
<dbReference type="STRING" id="1193502.SHALO_2054"/>
<dbReference type="EC" id="2.7.13.3" evidence="2"/>
<feature type="domain" description="Histidine kinase" evidence="5">
    <location>
        <begin position="502"/>
        <end position="721"/>
    </location>
</feature>
<dbReference type="NCBIfam" id="TIGR00229">
    <property type="entry name" value="sensory_box"/>
    <property type="match status" value="1"/>
</dbReference>
<evidence type="ECO:0000259" key="6">
    <source>
        <dbReference type="PROSITE" id="PS50112"/>
    </source>
</evidence>
<dbReference type="KEGG" id="shal:SHALO_2054"/>
<keyword evidence="8" id="KW-1185">Reference proteome</keyword>
<dbReference type="InterPro" id="IPR005467">
    <property type="entry name" value="His_kinase_dom"/>
</dbReference>
<reference evidence="8" key="1">
    <citation type="submission" date="2016-08" db="EMBL/GenBank/DDBJ databases">
        <title>Complete genome sequence of the organohalide-respiring Epsilonproteobacterium Sulfurospirillum halorespirans.</title>
        <authorList>
            <person name="Goris T."/>
            <person name="Zimmermann J."/>
            <person name="Schenz B."/>
            <person name="Lemos M."/>
            <person name="Hackermueller J."/>
            <person name="Diekert G."/>
        </authorList>
    </citation>
    <scope>NUCLEOTIDE SEQUENCE [LARGE SCALE GENOMIC DNA]</scope>
    <source>
        <strain>DSM 13726</strain>
        <strain evidence="8">PCE-M2</strain>
    </source>
</reference>
<evidence type="ECO:0000313" key="8">
    <source>
        <dbReference type="Proteomes" id="UP000094609"/>
    </source>
</evidence>
<dbReference type="PANTHER" id="PTHR43065:SF42">
    <property type="entry name" value="TWO-COMPONENT SENSOR PPRA"/>
    <property type="match status" value="1"/>
</dbReference>
<evidence type="ECO:0000256" key="4">
    <source>
        <dbReference type="SAM" id="SignalP"/>
    </source>
</evidence>
<dbReference type="PATRIC" id="fig|1193502.14.peg.2087"/>
<dbReference type="SUPFAM" id="SSF55785">
    <property type="entry name" value="PYP-like sensor domain (PAS domain)"/>
    <property type="match status" value="1"/>
</dbReference>
<dbReference type="InterPro" id="IPR000014">
    <property type="entry name" value="PAS"/>
</dbReference>
<dbReference type="InterPro" id="IPR036890">
    <property type="entry name" value="HATPase_C_sf"/>
</dbReference>
<dbReference type="InterPro" id="IPR003594">
    <property type="entry name" value="HATPase_dom"/>
</dbReference>
<dbReference type="EMBL" id="CP017111">
    <property type="protein sequence ID" value="AOO65825.1"/>
    <property type="molecule type" value="Genomic_DNA"/>
</dbReference>
<dbReference type="AlphaFoldDB" id="A0A1D7TLE6"/>
<dbReference type="Gene3D" id="3.30.450.20">
    <property type="entry name" value="PAS domain"/>
    <property type="match status" value="1"/>
</dbReference>
<dbReference type="Proteomes" id="UP000094609">
    <property type="component" value="Chromosome"/>
</dbReference>
<dbReference type="PRINTS" id="PR00344">
    <property type="entry name" value="BCTRLSENSOR"/>
</dbReference>
<evidence type="ECO:0000256" key="2">
    <source>
        <dbReference type="ARBA" id="ARBA00012438"/>
    </source>
</evidence>
<feature type="chain" id="PRO_5009099504" description="histidine kinase" evidence="4">
    <location>
        <begin position="20"/>
        <end position="730"/>
    </location>
</feature>
<dbReference type="Gene3D" id="3.40.50.2300">
    <property type="match status" value="2"/>
</dbReference>
<dbReference type="SMART" id="SM00091">
    <property type="entry name" value="PAS"/>
    <property type="match status" value="1"/>
</dbReference>
<feature type="domain" description="PAS" evidence="6">
    <location>
        <begin position="371"/>
        <end position="426"/>
    </location>
</feature>
<dbReference type="PROSITE" id="PS50109">
    <property type="entry name" value="HIS_KIN"/>
    <property type="match status" value="1"/>
</dbReference>
<keyword evidence="3" id="KW-0812">Transmembrane</keyword>
<keyword evidence="7" id="KW-0418">Kinase</keyword>
<dbReference type="Gene3D" id="1.10.287.130">
    <property type="match status" value="1"/>
</dbReference>
<keyword evidence="7" id="KW-0808">Transferase</keyword>
<evidence type="ECO:0000313" key="7">
    <source>
        <dbReference type="EMBL" id="AOO65825.1"/>
    </source>
</evidence>
<dbReference type="InterPro" id="IPR004358">
    <property type="entry name" value="Sig_transdc_His_kin-like_C"/>
</dbReference>
<dbReference type="SMART" id="SM00387">
    <property type="entry name" value="HATPase_c"/>
    <property type="match status" value="1"/>
</dbReference>
<dbReference type="SUPFAM" id="SSF47384">
    <property type="entry name" value="Homodimeric domain of signal transducing histidine kinase"/>
    <property type="match status" value="1"/>
</dbReference>
<evidence type="ECO:0000256" key="3">
    <source>
        <dbReference type="SAM" id="Phobius"/>
    </source>
</evidence>
<dbReference type="PANTHER" id="PTHR43065">
    <property type="entry name" value="SENSOR HISTIDINE KINASE"/>
    <property type="match status" value="1"/>
</dbReference>
<dbReference type="InterPro" id="IPR035965">
    <property type="entry name" value="PAS-like_dom_sf"/>
</dbReference>
<dbReference type="PROSITE" id="PS50112">
    <property type="entry name" value="PAS"/>
    <property type="match status" value="1"/>
</dbReference>
<sequence>MKPWLFLFLWCMCTLSLEAASKHILLLHSYNKGIRWSDHLSQGVEDVLAPFKEYQLTTEYMDTKKNEDPEYLILLYNLFVAKLKYQQFDAVIAVDDFAVKFVLNNKDKLFPNVPIFFCGIEKSMPGVDVERIKQEKIPLVFESKEVAINMQFLKHVMPHLKNVYIISDKTKDSMSINSIFQEEAQKLEAQGIHTTINLEGDLEKITDDLAHLPPHSAVMLGTLLRDNHGNYIPYYKVSDVIKASLAPVFAASDVLLSEGIIGGYLLRGYTNGVAVAKLTLAYLDGQKIDASKPLVVPSEWIFDYKMLQKYNIDGSRLPKEATIINPPKSFFEEHRQLVEYAFIFFPFILISLILAIINIYQRQRMEKKLAAQSYLEQVLLNNIRSSIFWIDIKGYIKGCNDSFCTMVGLSLDQIVGRSICDVFTVLCHMPTKEQLFELQEIEFMRQERTYRLRSQIFLDEGGKNGGIVAVITDVTEKKQLEINTQFIIQQSKLAEIGEMLSSIVHQWKVPLVELSAVAHKMHHYDQKGKLTSKDIQNFYGVIMSQTIYMGETIDGFRDFIRPSNEPKAFDIDQGIKDVLTLLSYSMKYDSIEVKYTNHLTKSNTLWGYPNEFKQVIVNIINNAKDAILEAKAKALVSKGHIRIDLHEFDESVGVYIRDNGIGISQEILLNLFQPFFTTKTKGDGFGLYMAKLIIESKMNGKITLEPLTQGVQVCIELPRAKEKSYENLIA</sequence>
<protein>
    <recommendedName>
        <fullName evidence="2">histidine kinase</fullName>
        <ecNumber evidence="2">2.7.13.3</ecNumber>
    </recommendedName>
</protein>